<reference evidence="4" key="1">
    <citation type="submission" date="2025-08" db="UniProtKB">
        <authorList>
            <consortium name="RefSeq"/>
        </authorList>
    </citation>
    <scope>IDENTIFICATION</scope>
</reference>
<accession>A0AB40BWI3</accession>
<sequence>MGMVRRVRIGVYTLVLPALEIAEDEGDHAKASQPTPEDQPAPMETEAPPVAEDAPPCLGWLERNAWIIWLVSLDRLTARLDWLSLPIVLILSQSFGLVYLRPPTTLAREAYAPERGVNLRNKTNSSSLGCRVLSWSSLAFQLPCAGNRIGIGGASALRCKAFATKPMRWLPILFRNSNFPAETSFEEMMQARVPVSFHYTTGWGMDEYHICFHLQDRHHSDLSKLVDHAETKNDVVYVIQVGQPEGTPVVRVTRREGSYFCEVTESTPAQPPESPSQEARRGTEAIGTHKYSCRSEQELLSWLGFRRQGSGEEGGKQKAFYGSPFTRGGACGGGGCAVKLLIEIQKCITNFQQSGLNLWVGSAESTTIATRSTVEFPGMVIREAPLGTTPIQFLRELEKRLRVKHRIHITSCHLLSAIHYKFRDPGYSIPIKELTKGMSGRGRLLDVVHQAETLGISGVRNPQVSVLWGAIKHIRQESKGISFLHRSGQSNVPLDVQQAISRSGMSKVSLYTPVGQKMMGDGGRHWAGSFSSEFPIQIEAPIKKTLRRLRDRGLISRRRPSLIHVTPLTNISDRDIVNRSAGIAISPMSYYRCRDNLCQVRTIVDHQIRWSAIFTTAHKHKSSVLNIIPKYPKHSNSNIVNQEGSKTLAEFPNNIEHGKLRPGQDPNKDKELNYI</sequence>
<feature type="compositionally biased region" description="Basic and acidic residues" evidence="1">
    <location>
        <begin position="666"/>
        <end position="675"/>
    </location>
</feature>
<organism evidence="3 4">
    <name type="scientific">Dioscorea cayennensis subsp. rotundata</name>
    <name type="common">White Guinea yam</name>
    <name type="synonym">Dioscorea rotundata</name>
    <dbReference type="NCBI Taxonomy" id="55577"/>
    <lineage>
        <taxon>Eukaryota</taxon>
        <taxon>Viridiplantae</taxon>
        <taxon>Streptophyta</taxon>
        <taxon>Embryophyta</taxon>
        <taxon>Tracheophyta</taxon>
        <taxon>Spermatophyta</taxon>
        <taxon>Magnoliopsida</taxon>
        <taxon>Liliopsida</taxon>
        <taxon>Dioscoreales</taxon>
        <taxon>Dioscoreaceae</taxon>
        <taxon>Dioscorea</taxon>
    </lineage>
</organism>
<dbReference type="AlphaFoldDB" id="A0AB40BWI3"/>
<dbReference type="PANTHER" id="PTHR33642:SF5">
    <property type="entry name" value="MATURASE"/>
    <property type="match status" value="1"/>
</dbReference>
<proteinExistence type="predicted"/>
<dbReference type="GO" id="GO:0005739">
    <property type="term" value="C:mitochondrion"/>
    <property type="evidence" value="ECO:0007669"/>
    <property type="project" value="TreeGrafter"/>
</dbReference>
<evidence type="ECO:0000313" key="3">
    <source>
        <dbReference type="Proteomes" id="UP001515500"/>
    </source>
</evidence>
<gene>
    <name evidence="4" type="primary">LOC120268538</name>
</gene>
<dbReference type="Pfam" id="PF01348">
    <property type="entry name" value="Intron_maturas2"/>
    <property type="match status" value="1"/>
</dbReference>
<dbReference type="GO" id="GO:0090615">
    <property type="term" value="P:mitochondrial mRNA processing"/>
    <property type="evidence" value="ECO:0007669"/>
    <property type="project" value="TreeGrafter"/>
</dbReference>
<evidence type="ECO:0000256" key="1">
    <source>
        <dbReference type="SAM" id="MobiDB-lite"/>
    </source>
</evidence>
<dbReference type="Proteomes" id="UP001515500">
    <property type="component" value="Chromosome 9"/>
</dbReference>
<dbReference type="RefSeq" id="XP_039131826.1">
    <property type="nucleotide sequence ID" value="XM_039275892.1"/>
</dbReference>
<feature type="region of interest" description="Disordered" evidence="1">
    <location>
        <begin position="264"/>
        <end position="286"/>
    </location>
</feature>
<keyword evidence="3" id="KW-1185">Reference proteome</keyword>
<dbReference type="GO" id="GO:0003964">
    <property type="term" value="F:RNA-directed DNA polymerase activity"/>
    <property type="evidence" value="ECO:0007669"/>
    <property type="project" value="TreeGrafter"/>
</dbReference>
<name>A0AB40BWI3_DIOCR</name>
<dbReference type="PANTHER" id="PTHR33642">
    <property type="entry name" value="COX1/OXI3 INTRON 1 PROTEIN-RELATED"/>
    <property type="match status" value="1"/>
</dbReference>
<feature type="domain" description="Domain X" evidence="2">
    <location>
        <begin position="537"/>
        <end position="632"/>
    </location>
</feature>
<protein>
    <submittedName>
        <fullName evidence="4">Uncharacterized protein LOC120268538</fullName>
    </submittedName>
</protein>
<feature type="region of interest" description="Disordered" evidence="1">
    <location>
        <begin position="650"/>
        <end position="675"/>
    </location>
</feature>
<feature type="region of interest" description="Disordered" evidence="1">
    <location>
        <begin position="26"/>
        <end position="50"/>
    </location>
</feature>
<evidence type="ECO:0000259" key="2">
    <source>
        <dbReference type="Pfam" id="PF01348"/>
    </source>
</evidence>
<evidence type="ECO:0000313" key="4">
    <source>
        <dbReference type="RefSeq" id="XP_039131826.1"/>
    </source>
</evidence>
<dbReference type="GO" id="GO:0006315">
    <property type="term" value="P:homing of group II introns"/>
    <property type="evidence" value="ECO:0007669"/>
    <property type="project" value="TreeGrafter"/>
</dbReference>
<dbReference type="InterPro" id="IPR024937">
    <property type="entry name" value="Domain_X"/>
</dbReference>
<dbReference type="GeneID" id="120268538"/>